<dbReference type="eggNOG" id="COG1680">
    <property type="taxonomic scope" value="Bacteria"/>
</dbReference>
<evidence type="ECO:0000313" key="4">
    <source>
        <dbReference type="Proteomes" id="UP000011910"/>
    </source>
</evidence>
<dbReference type="Pfam" id="PF00144">
    <property type="entry name" value="Beta-lactamase"/>
    <property type="match status" value="1"/>
</dbReference>
<dbReference type="InterPro" id="IPR001466">
    <property type="entry name" value="Beta-lactam-related"/>
</dbReference>
<evidence type="ECO:0008006" key="5">
    <source>
        <dbReference type="Google" id="ProtNLM"/>
    </source>
</evidence>
<dbReference type="InterPro" id="IPR050491">
    <property type="entry name" value="AmpC-like"/>
</dbReference>
<feature type="domain" description="Beta-lactamase-related" evidence="1">
    <location>
        <begin position="1"/>
        <end position="321"/>
    </location>
</feature>
<organism evidence="3 4">
    <name type="scientific">Cesiribacter andamanensis AMV16</name>
    <dbReference type="NCBI Taxonomy" id="1279009"/>
    <lineage>
        <taxon>Bacteria</taxon>
        <taxon>Pseudomonadati</taxon>
        <taxon>Bacteroidota</taxon>
        <taxon>Cytophagia</taxon>
        <taxon>Cytophagales</taxon>
        <taxon>Cesiribacteraceae</taxon>
        <taxon>Cesiribacter</taxon>
    </lineage>
</organism>
<dbReference type="PANTHER" id="PTHR46825">
    <property type="entry name" value="D-ALANYL-D-ALANINE-CARBOXYPEPTIDASE/ENDOPEPTIDASE AMPH"/>
    <property type="match status" value="1"/>
</dbReference>
<protein>
    <recommendedName>
        <fullName evidence="5">Serine hydrolase</fullName>
    </recommendedName>
</protein>
<dbReference type="RefSeq" id="WP_009194723.1">
    <property type="nucleotide sequence ID" value="NZ_AODQ01000023.1"/>
</dbReference>
<dbReference type="PANTHER" id="PTHR46825:SF15">
    <property type="entry name" value="BETA-LACTAMASE-RELATED DOMAIN-CONTAINING PROTEIN"/>
    <property type="match status" value="1"/>
</dbReference>
<dbReference type="PATRIC" id="fig|1279009.4.peg.1337"/>
<sequence>MTVGIVKDGQLIFSKGYGVKEVGKIERPDGNTLYAIASNSKAFTSAMIAQLVQEGKLNWNDKVKQYLPYFELYDPYTSQEVTIRDLLSHRVGLGTFSGDLIWYKSELSPEDIIKRLQYLPKAYDFRAGYGYSNVMYITAGEVIAKVTGKSWSQNVQERLLDPLGMQRTIPSISQLEAKGNVATPHAVIEGETVPIPWVNWDAVAATGGLISSTNDIANWMLFNLNGGIWKGDTLLQKNSRNLLWTPHNNFVVDHTSKNDLNQNFRGYGLGWDLSDFHGRLRVGHTGGYDGMLSSIALLPDEGIGVVVLTNGTRSPFMAVNHYTLEVLLGIKGKDWSAYLLERTRQWEKADTHIADIKSKRQPAIQPTHALQAYAGRYVAESYGSIEVKLERDQLKLHFEHSPDLAASLHHWHGNVWEIRWDKPQAWFSFGTVHFTLDHNLQISGLEFEVPNDDFHFQELKAKRVAAAGSVQ</sequence>
<dbReference type="Pfam" id="PF11954">
    <property type="entry name" value="DUF3471"/>
    <property type="match status" value="1"/>
</dbReference>
<dbReference type="InterPro" id="IPR021860">
    <property type="entry name" value="Peptidase_S12_Pab87-rel_C"/>
</dbReference>
<name>M7N8L3_9BACT</name>
<dbReference type="Gene3D" id="3.40.710.10">
    <property type="entry name" value="DD-peptidase/beta-lactamase superfamily"/>
    <property type="match status" value="1"/>
</dbReference>
<dbReference type="InterPro" id="IPR012338">
    <property type="entry name" value="Beta-lactam/transpept-like"/>
</dbReference>
<gene>
    <name evidence="3" type="ORF">ADICEAN_01323</name>
</gene>
<dbReference type="OrthoDB" id="1522765at2"/>
<dbReference type="Gene3D" id="2.40.128.600">
    <property type="match status" value="1"/>
</dbReference>
<proteinExistence type="predicted"/>
<evidence type="ECO:0000259" key="2">
    <source>
        <dbReference type="Pfam" id="PF11954"/>
    </source>
</evidence>
<evidence type="ECO:0000313" key="3">
    <source>
        <dbReference type="EMBL" id="EMR03556.1"/>
    </source>
</evidence>
<feature type="domain" description="Peptidase S12 Pab87-related C-terminal" evidence="2">
    <location>
        <begin position="360"/>
        <end position="462"/>
    </location>
</feature>
<comment type="caution">
    <text evidence="3">The sequence shown here is derived from an EMBL/GenBank/DDBJ whole genome shotgun (WGS) entry which is preliminary data.</text>
</comment>
<dbReference type="SUPFAM" id="SSF56601">
    <property type="entry name" value="beta-lactamase/transpeptidase-like"/>
    <property type="match status" value="1"/>
</dbReference>
<dbReference type="Proteomes" id="UP000011910">
    <property type="component" value="Unassembled WGS sequence"/>
</dbReference>
<accession>M7N8L3</accession>
<keyword evidence="4" id="KW-1185">Reference proteome</keyword>
<dbReference type="AlphaFoldDB" id="M7N8L3"/>
<dbReference type="STRING" id="1279009.ADICEAN_01323"/>
<reference evidence="3 4" key="1">
    <citation type="journal article" date="2013" name="Genome Announc.">
        <title>Draft Genome Sequence of Cesiribacter andamanensis Strain AMV16T, Isolated from a Soil Sample from a Mud Volcano in the Andaman Islands, India.</title>
        <authorList>
            <person name="Shivaji S."/>
            <person name="Ara S."/>
            <person name="Begum Z."/>
            <person name="Srinivas T.N."/>
            <person name="Singh A."/>
            <person name="Kumar Pinnaka A."/>
        </authorList>
    </citation>
    <scope>NUCLEOTIDE SEQUENCE [LARGE SCALE GENOMIC DNA]</scope>
    <source>
        <strain evidence="3 4">AMV16</strain>
    </source>
</reference>
<dbReference type="EMBL" id="AODQ01000023">
    <property type="protein sequence ID" value="EMR03556.1"/>
    <property type="molecule type" value="Genomic_DNA"/>
</dbReference>
<evidence type="ECO:0000259" key="1">
    <source>
        <dbReference type="Pfam" id="PF00144"/>
    </source>
</evidence>